<evidence type="ECO:0000313" key="2">
    <source>
        <dbReference type="Proteomes" id="UP000245634"/>
    </source>
</evidence>
<dbReference type="Proteomes" id="UP000245634">
    <property type="component" value="Unassembled WGS sequence"/>
</dbReference>
<name>A0A316DCS4_9BACL</name>
<dbReference type="RefSeq" id="WP_109689111.1">
    <property type="nucleotide sequence ID" value="NZ_QGGL01000008.1"/>
</dbReference>
<proteinExistence type="predicted"/>
<comment type="caution">
    <text evidence="1">The sequence shown here is derived from an EMBL/GenBank/DDBJ whole genome shotgun (WGS) entry which is preliminary data.</text>
</comment>
<gene>
    <name evidence="1" type="ORF">C7459_108135</name>
</gene>
<dbReference type="OrthoDB" id="2382017at2"/>
<sequence length="81" mass="9376">MSDKTKIKSMKLALVLNEESRRELIAMLSGQCNEVYLDDIYFKHLKIEEVKCGDGLKIEDIKLKRGKIKCLRLCAVREETC</sequence>
<protein>
    <submittedName>
        <fullName evidence="1">Uncharacterized protein</fullName>
    </submittedName>
</protein>
<evidence type="ECO:0000313" key="1">
    <source>
        <dbReference type="EMBL" id="PWK13115.1"/>
    </source>
</evidence>
<dbReference type="EMBL" id="QGGL01000008">
    <property type="protein sequence ID" value="PWK13115.1"/>
    <property type="molecule type" value="Genomic_DNA"/>
</dbReference>
<accession>A0A316DCS4</accession>
<keyword evidence="2" id="KW-1185">Reference proteome</keyword>
<reference evidence="1 2" key="1">
    <citation type="submission" date="2018-05" db="EMBL/GenBank/DDBJ databases">
        <title>Genomic Encyclopedia of Type Strains, Phase IV (KMG-IV): sequencing the most valuable type-strain genomes for metagenomic binning, comparative biology and taxonomic classification.</title>
        <authorList>
            <person name="Goeker M."/>
        </authorList>
    </citation>
    <scope>NUCLEOTIDE SEQUENCE [LARGE SCALE GENOMIC DNA]</scope>
    <source>
        <strain evidence="1 2">DSM 18773</strain>
    </source>
</reference>
<dbReference type="AlphaFoldDB" id="A0A316DCS4"/>
<organism evidence="1 2">
    <name type="scientific">Tumebacillus permanentifrigoris</name>
    <dbReference type="NCBI Taxonomy" id="378543"/>
    <lineage>
        <taxon>Bacteria</taxon>
        <taxon>Bacillati</taxon>
        <taxon>Bacillota</taxon>
        <taxon>Bacilli</taxon>
        <taxon>Bacillales</taxon>
        <taxon>Alicyclobacillaceae</taxon>
        <taxon>Tumebacillus</taxon>
    </lineage>
</organism>